<protein>
    <submittedName>
        <fullName evidence="2">Uncharacterized protein</fullName>
    </submittedName>
</protein>
<dbReference type="EMBL" id="PPEA01000798">
    <property type="protein sequence ID" value="PQM44457.1"/>
    <property type="molecule type" value="Genomic_DNA"/>
</dbReference>
<reference evidence="2 3" key="1">
    <citation type="journal article" date="2017" name="Int. J. Syst. Evol. Microbiol.">
        <title>Mycobacterium talmoniae sp. nov., a slowly growing mycobacterium isolated from human respiratory samples.</title>
        <authorList>
            <person name="Davidson R.M."/>
            <person name="DeGroote M.A."/>
            <person name="Marola J.L."/>
            <person name="Buss S."/>
            <person name="Jones V."/>
            <person name="McNeil M.R."/>
            <person name="Freifeld A.G."/>
            <person name="Elaine Epperson L."/>
            <person name="Hasan N.A."/>
            <person name="Jackson M."/>
            <person name="Iwen P.C."/>
            <person name="Salfinger M."/>
            <person name="Strong M."/>
        </authorList>
    </citation>
    <scope>NUCLEOTIDE SEQUENCE [LARGE SCALE GENOMIC DNA]</scope>
    <source>
        <strain evidence="2 3">ATCC BAA-2683</strain>
    </source>
</reference>
<name>A0A2S8BCR1_9MYCO</name>
<evidence type="ECO:0000256" key="1">
    <source>
        <dbReference type="SAM" id="MobiDB-lite"/>
    </source>
</evidence>
<evidence type="ECO:0000313" key="2">
    <source>
        <dbReference type="EMBL" id="PQM44457.1"/>
    </source>
</evidence>
<proteinExistence type="predicted"/>
<dbReference type="Proteomes" id="UP000238296">
    <property type="component" value="Unassembled WGS sequence"/>
</dbReference>
<gene>
    <name evidence="2" type="ORF">C1Y40_05383</name>
</gene>
<comment type="caution">
    <text evidence="2">The sequence shown here is derived from an EMBL/GenBank/DDBJ whole genome shotgun (WGS) entry which is preliminary data.</text>
</comment>
<sequence>MPRSQAYTSASSGTASSRVNTTTPTPSPSTKPSALASKGRHTPDLDTAPILENSTRPSGTRFRCTPATTAMSHCPARSASTALYSATSDDAQAASMAIDGPRRLKLRVIAAAAMFSSEPGMVNARTGGTAAANSSNPVSLRAPNAPVLNWVARSPAVISSRKSLAEMPTYTPTFRLDSVCSSSPALSSAARVAVSRIRCCGSITSACRGEIPKSSGSNRSMSVTVAITSL</sequence>
<dbReference type="AlphaFoldDB" id="A0A2S8BCR1"/>
<organism evidence="2 3">
    <name type="scientific">Mycobacterium talmoniae</name>
    <dbReference type="NCBI Taxonomy" id="1858794"/>
    <lineage>
        <taxon>Bacteria</taxon>
        <taxon>Bacillati</taxon>
        <taxon>Actinomycetota</taxon>
        <taxon>Actinomycetes</taxon>
        <taxon>Mycobacteriales</taxon>
        <taxon>Mycobacteriaceae</taxon>
        <taxon>Mycobacterium</taxon>
    </lineage>
</organism>
<feature type="region of interest" description="Disordered" evidence="1">
    <location>
        <begin position="1"/>
        <end position="61"/>
    </location>
</feature>
<accession>A0A2S8BCR1</accession>
<feature type="compositionally biased region" description="Low complexity" evidence="1">
    <location>
        <begin position="1"/>
        <end position="33"/>
    </location>
</feature>
<evidence type="ECO:0000313" key="3">
    <source>
        <dbReference type="Proteomes" id="UP000238296"/>
    </source>
</evidence>